<evidence type="ECO:0000313" key="7">
    <source>
        <dbReference type="EMBL" id="SEI68556.1"/>
    </source>
</evidence>
<dbReference type="InterPro" id="IPR013740">
    <property type="entry name" value="Redoxin"/>
</dbReference>
<feature type="domain" description="Thioredoxin" evidence="6">
    <location>
        <begin position="188"/>
        <end position="331"/>
    </location>
</feature>
<feature type="chain" id="PRO_5011445522" evidence="5">
    <location>
        <begin position="23"/>
        <end position="331"/>
    </location>
</feature>
<evidence type="ECO:0000256" key="2">
    <source>
        <dbReference type="ARBA" id="ARBA00022748"/>
    </source>
</evidence>
<proteinExistence type="predicted"/>
<dbReference type="GO" id="GO:0017004">
    <property type="term" value="P:cytochrome complex assembly"/>
    <property type="evidence" value="ECO:0007669"/>
    <property type="project" value="UniProtKB-KW"/>
</dbReference>
<dbReference type="RefSeq" id="WP_091310365.1">
    <property type="nucleotide sequence ID" value="NZ_CBCSJU010000002.1"/>
</dbReference>
<keyword evidence="4" id="KW-0676">Redox-active center</keyword>
<dbReference type="Gene3D" id="3.40.30.10">
    <property type="entry name" value="Glutaredoxin"/>
    <property type="match status" value="1"/>
</dbReference>
<dbReference type="OrthoDB" id="743079at2"/>
<evidence type="ECO:0000259" key="6">
    <source>
        <dbReference type="PROSITE" id="PS51352"/>
    </source>
</evidence>
<dbReference type="CDD" id="cd02966">
    <property type="entry name" value="TlpA_like_family"/>
    <property type="match status" value="1"/>
</dbReference>
<reference evidence="8" key="1">
    <citation type="submission" date="2016-10" db="EMBL/GenBank/DDBJ databases">
        <authorList>
            <person name="Varghese N."/>
            <person name="Submissions S."/>
        </authorList>
    </citation>
    <scope>NUCLEOTIDE SEQUENCE [LARGE SCALE GENOMIC DNA]</scope>
    <source>
        <strain evidence="8">DSM 17934</strain>
    </source>
</reference>
<keyword evidence="8" id="KW-1185">Reference proteome</keyword>
<dbReference type="PROSITE" id="PS51352">
    <property type="entry name" value="THIOREDOXIN_2"/>
    <property type="match status" value="1"/>
</dbReference>
<dbReference type="Proteomes" id="UP000199702">
    <property type="component" value="Unassembled WGS sequence"/>
</dbReference>
<dbReference type="InterPro" id="IPR050553">
    <property type="entry name" value="Thioredoxin_ResA/DsbE_sf"/>
</dbReference>
<evidence type="ECO:0000256" key="4">
    <source>
        <dbReference type="ARBA" id="ARBA00023284"/>
    </source>
</evidence>
<sequence length="331" mass="36964">MTQNKTFLIAVLAGVFSLTASAQVKFSAKIANKPTDTIYVKSRGFSQMIVADKKGNFNSTFKVTDGMFKLEVDEQYADLYLTNTTDIQVALDYKDFDNTIKFKGKGANENTFLAAETLKQADQSKMEPMMKAENLDALNVEVAKYKESIFAAMPKDLDAGFVTKYKTDVENGMKGMVQYLASSFELKKLNGTASPSFNFENHKGGLTSLESLKGKYVYIDVWATWCGPCRQEIPFLQKTEEAYHGKNIEFVSISVDVMKDKEKWNKFVTDKNLGGIQLLADKDWKSDFVQGYKINGIPRFILISPEGKIVSADAPRPSSPELVTLLDSLVK</sequence>
<keyword evidence="7" id="KW-0413">Isomerase</keyword>
<comment type="subcellular location">
    <subcellularLocation>
        <location evidence="1">Cell envelope</location>
    </subcellularLocation>
</comment>
<keyword evidence="3" id="KW-1015">Disulfide bond</keyword>
<keyword evidence="5" id="KW-0732">Signal</keyword>
<dbReference type="InterPro" id="IPR036249">
    <property type="entry name" value="Thioredoxin-like_sf"/>
</dbReference>
<dbReference type="InterPro" id="IPR013766">
    <property type="entry name" value="Thioredoxin_domain"/>
</dbReference>
<evidence type="ECO:0000256" key="1">
    <source>
        <dbReference type="ARBA" id="ARBA00004196"/>
    </source>
</evidence>
<keyword evidence="2" id="KW-0201">Cytochrome c-type biogenesis</keyword>
<dbReference type="EMBL" id="FNYA01000002">
    <property type="protein sequence ID" value="SEI68556.1"/>
    <property type="molecule type" value="Genomic_DNA"/>
</dbReference>
<protein>
    <submittedName>
        <fullName evidence="7">Thiol-disulfide isomerase or thioredoxin</fullName>
    </submittedName>
</protein>
<gene>
    <name evidence="7" type="ORF">SAMN05660918_1409</name>
</gene>
<dbReference type="PANTHER" id="PTHR42852:SF6">
    <property type="entry name" value="THIOL:DISULFIDE INTERCHANGE PROTEIN DSBE"/>
    <property type="match status" value="1"/>
</dbReference>
<dbReference type="PANTHER" id="PTHR42852">
    <property type="entry name" value="THIOL:DISULFIDE INTERCHANGE PROTEIN DSBE"/>
    <property type="match status" value="1"/>
</dbReference>
<accession>A0A1H6SNQ8</accession>
<organism evidence="7 8">
    <name type="scientific">Flavobacterium terrigena</name>
    <dbReference type="NCBI Taxonomy" id="402734"/>
    <lineage>
        <taxon>Bacteria</taxon>
        <taxon>Pseudomonadati</taxon>
        <taxon>Bacteroidota</taxon>
        <taxon>Flavobacteriia</taxon>
        <taxon>Flavobacteriales</taxon>
        <taxon>Flavobacteriaceae</taxon>
        <taxon>Flavobacterium</taxon>
    </lineage>
</organism>
<dbReference type="GO" id="GO:0016853">
    <property type="term" value="F:isomerase activity"/>
    <property type="evidence" value="ECO:0007669"/>
    <property type="project" value="UniProtKB-KW"/>
</dbReference>
<dbReference type="STRING" id="402734.SAMN05660918_1409"/>
<dbReference type="AlphaFoldDB" id="A0A1H6SNQ8"/>
<evidence type="ECO:0000256" key="3">
    <source>
        <dbReference type="ARBA" id="ARBA00023157"/>
    </source>
</evidence>
<evidence type="ECO:0000313" key="8">
    <source>
        <dbReference type="Proteomes" id="UP000199702"/>
    </source>
</evidence>
<evidence type="ECO:0000256" key="5">
    <source>
        <dbReference type="SAM" id="SignalP"/>
    </source>
</evidence>
<dbReference type="Pfam" id="PF08534">
    <property type="entry name" value="Redoxin"/>
    <property type="match status" value="1"/>
</dbReference>
<name>A0A1H6SNQ8_9FLAO</name>
<dbReference type="GO" id="GO:0030313">
    <property type="term" value="C:cell envelope"/>
    <property type="evidence" value="ECO:0007669"/>
    <property type="project" value="UniProtKB-SubCell"/>
</dbReference>
<dbReference type="SUPFAM" id="SSF52833">
    <property type="entry name" value="Thioredoxin-like"/>
    <property type="match status" value="1"/>
</dbReference>
<feature type="signal peptide" evidence="5">
    <location>
        <begin position="1"/>
        <end position="22"/>
    </location>
</feature>